<dbReference type="Proteomes" id="UP000030764">
    <property type="component" value="Unassembled WGS sequence"/>
</dbReference>
<name>A0A085LPJ0_9BILA</name>
<evidence type="ECO:0000313" key="3">
    <source>
        <dbReference type="Proteomes" id="UP000030764"/>
    </source>
</evidence>
<feature type="domain" description="DUF7083" evidence="1">
    <location>
        <begin position="45"/>
        <end position="130"/>
    </location>
</feature>
<dbReference type="Pfam" id="PF23309">
    <property type="entry name" value="DUF7083"/>
    <property type="match status" value="1"/>
</dbReference>
<keyword evidence="3" id="KW-1185">Reference proteome</keyword>
<dbReference type="AlphaFoldDB" id="A0A085LPJ0"/>
<proteinExistence type="predicted"/>
<organism evidence="2 3">
    <name type="scientific">Trichuris suis</name>
    <name type="common">pig whipworm</name>
    <dbReference type="NCBI Taxonomy" id="68888"/>
    <lineage>
        <taxon>Eukaryota</taxon>
        <taxon>Metazoa</taxon>
        <taxon>Ecdysozoa</taxon>
        <taxon>Nematoda</taxon>
        <taxon>Enoplea</taxon>
        <taxon>Dorylaimia</taxon>
        <taxon>Trichinellida</taxon>
        <taxon>Trichuridae</taxon>
        <taxon>Trichuris</taxon>
    </lineage>
</organism>
<gene>
    <name evidence="2" type="ORF">M513_12244</name>
</gene>
<protein>
    <recommendedName>
        <fullName evidence="1">DUF7083 domain-containing protein</fullName>
    </recommendedName>
</protein>
<dbReference type="EMBL" id="KL363349">
    <property type="protein sequence ID" value="KFD46886.1"/>
    <property type="molecule type" value="Genomic_DNA"/>
</dbReference>
<evidence type="ECO:0000259" key="1">
    <source>
        <dbReference type="Pfam" id="PF23309"/>
    </source>
</evidence>
<sequence>MATPEQLAILLETQEHLQQQLMELQVTQQDSAKTQHWMERLIPSIDSISNSISEFTYDAENGLTFESWFKRYEDVFKVDAASLPDDARVRLLLRKLPAALHDKYAKYVLPKHPRGFTFKETVDTLTKVFAPQSSLFNVRYQCLRLTKNPIDDIIVYTGLVNQHCERFRLKELSEEQFRCLIFVRGLQSPSDADFRIRLLQMIECDPKLNVHDLAEEYQRLKSLKHDAGLVENVSTVASLGPKQPECLRPGVFTIIDLKGRR</sequence>
<evidence type="ECO:0000313" key="2">
    <source>
        <dbReference type="EMBL" id="KFD46886.1"/>
    </source>
</evidence>
<dbReference type="InterPro" id="IPR055510">
    <property type="entry name" value="DUF7083"/>
</dbReference>
<accession>A0A085LPJ0</accession>
<reference evidence="2 3" key="1">
    <citation type="journal article" date="2014" name="Nat. Genet.">
        <title>Genome and transcriptome of the porcine whipworm Trichuris suis.</title>
        <authorList>
            <person name="Jex A.R."/>
            <person name="Nejsum P."/>
            <person name="Schwarz E.M."/>
            <person name="Hu L."/>
            <person name="Young N.D."/>
            <person name="Hall R.S."/>
            <person name="Korhonen P.K."/>
            <person name="Liao S."/>
            <person name="Thamsborg S."/>
            <person name="Xia J."/>
            <person name="Xu P."/>
            <person name="Wang S."/>
            <person name="Scheerlinck J.P."/>
            <person name="Hofmann A."/>
            <person name="Sternberg P.W."/>
            <person name="Wang J."/>
            <person name="Gasser R.B."/>
        </authorList>
    </citation>
    <scope>NUCLEOTIDE SEQUENCE [LARGE SCALE GENOMIC DNA]</scope>
    <source>
        <strain evidence="2">DCEP-RM93M</strain>
    </source>
</reference>